<dbReference type="SUPFAM" id="SSF46894">
    <property type="entry name" value="C-terminal effector domain of the bipartite response regulators"/>
    <property type="match status" value="1"/>
</dbReference>
<dbReference type="Gene3D" id="3.40.50.2300">
    <property type="match status" value="1"/>
</dbReference>
<keyword evidence="2" id="KW-0902">Two-component regulatory system</keyword>
<dbReference type="InterPro" id="IPR011006">
    <property type="entry name" value="CheY-like_superfamily"/>
</dbReference>
<dbReference type="InterPro" id="IPR039420">
    <property type="entry name" value="WalR-like"/>
</dbReference>
<feature type="domain" description="HTH luxR-type" evidence="7">
    <location>
        <begin position="142"/>
        <end position="207"/>
    </location>
</feature>
<organism evidence="9 10">
    <name type="scientific">Dyadobacter jiangsuensis</name>
    <dbReference type="NCBI Taxonomy" id="1591085"/>
    <lineage>
        <taxon>Bacteria</taxon>
        <taxon>Pseudomonadati</taxon>
        <taxon>Bacteroidota</taxon>
        <taxon>Cytophagia</taxon>
        <taxon>Cytophagales</taxon>
        <taxon>Spirosomataceae</taxon>
        <taxon>Dyadobacter</taxon>
    </lineage>
</organism>
<evidence type="ECO:0000256" key="1">
    <source>
        <dbReference type="ARBA" id="ARBA00022553"/>
    </source>
</evidence>
<evidence type="ECO:0000313" key="9">
    <source>
        <dbReference type="EMBL" id="PSL31539.1"/>
    </source>
</evidence>
<evidence type="ECO:0000256" key="2">
    <source>
        <dbReference type="ARBA" id="ARBA00023012"/>
    </source>
</evidence>
<dbReference type="GO" id="GO:0003677">
    <property type="term" value="F:DNA binding"/>
    <property type="evidence" value="ECO:0007669"/>
    <property type="project" value="UniProtKB-KW"/>
</dbReference>
<dbReference type="CDD" id="cd17535">
    <property type="entry name" value="REC_NarL-like"/>
    <property type="match status" value="1"/>
</dbReference>
<sequence length="239" mass="27325">MIVEDHFLTSTGIRILLNEIIDESEIYEAISFEGALETCASHKLDLIILDIDIPGGADADMIPQLRRIQPEVKILVCTGFDEKKYALEYIAAGASGFVSKSSERPKMRLAIETVLENKRYVSDVIQQRFLEEIYQKTNESAVSSEVSRLSTREEEIMKLILDGKWRKEIASLLRISPNTVSTYKSRIFEKMKVSTVITQVEIRNRSVKVERRLYHGASRWMVTPFECMAVNSSRWPFGP</sequence>
<keyword evidence="1 6" id="KW-0597">Phosphoprotein</keyword>
<dbReference type="PANTHER" id="PTHR43214:SF3">
    <property type="entry name" value="RESPONSE REGULATOR UVRY"/>
    <property type="match status" value="1"/>
</dbReference>
<keyword evidence="3" id="KW-0805">Transcription regulation</keyword>
<evidence type="ECO:0000256" key="5">
    <source>
        <dbReference type="ARBA" id="ARBA00023163"/>
    </source>
</evidence>
<dbReference type="Pfam" id="PF00072">
    <property type="entry name" value="Response_reg"/>
    <property type="match status" value="1"/>
</dbReference>
<keyword evidence="4" id="KW-0238">DNA-binding</keyword>
<comment type="caution">
    <text evidence="9">The sequence shown here is derived from an EMBL/GenBank/DDBJ whole genome shotgun (WGS) entry which is preliminary data.</text>
</comment>
<proteinExistence type="predicted"/>
<dbReference type="InterPro" id="IPR058245">
    <property type="entry name" value="NreC/VraR/RcsB-like_REC"/>
</dbReference>
<dbReference type="Proteomes" id="UP000241964">
    <property type="component" value="Unassembled WGS sequence"/>
</dbReference>
<feature type="domain" description="Response regulatory" evidence="8">
    <location>
        <begin position="1"/>
        <end position="115"/>
    </location>
</feature>
<dbReference type="Pfam" id="PF00196">
    <property type="entry name" value="GerE"/>
    <property type="match status" value="1"/>
</dbReference>
<dbReference type="PROSITE" id="PS50043">
    <property type="entry name" value="HTH_LUXR_2"/>
    <property type="match status" value="1"/>
</dbReference>
<dbReference type="InterPro" id="IPR016032">
    <property type="entry name" value="Sig_transdc_resp-reg_C-effctor"/>
</dbReference>
<dbReference type="PRINTS" id="PR00038">
    <property type="entry name" value="HTHLUXR"/>
</dbReference>
<accession>A0A2P8GC38</accession>
<dbReference type="EMBL" id="PYAS01000003">
    <property type="protein sequence ID" value="PSL31539.1"/>
    <property type="molecule type" value="Genomic_DNA"/>
</dbReference>
<dbReference type="GO" id="GO:0006355">
    <property type="term" value="P:regulation of DNA-templated transcription"/>
    <property type="evidence" value="ECO:0007669"/>
    <property type="project" value="InterPro"/>
</dbReference>
<dbReference type="SUPFAM" id="SSF52172">
    <property type="entry name" value="CheY-like"/>
    <property type="match status" value="1"/>
</dbReference>
<keyword evidence="10" id="KW-1185">Reference proteome</keyword>
<dbReference type="InterPro" id="IPR000792">
    <property type="entry name" value="Tscrpt_reg_LuxR_C"/>
</dbReference>
<dbReference type="PROSITE" id="PS50110">
    <property type="entry name" value="RESPONSE_REGULATORY"/>
    <property type="match status" value="1"/>
</dbReference>
<keyword evidence="5" id="KW-0804">Transcription</keyword>
<dbReference type="SMART" id="SM00421">
    <property type="entry name" value="HTH_LUXR"/>
    <property type="match status" value="1"/>
</dbReference>
<gene>
    <name evidence="9" type="ORF">CLV60_103405</name>
</gene>
<evidence type="ECO:0000256" key="6">
    <source>
        <dbReference type="PROSITE-ProRule" id="PRU00169"/>
    </source>
</evidence>
<dbReference type="GO" id="GO:0000160">
    <property type="term" value="P:phosphorelay signal transduction system"/>
    <property type="evidence" value="ECO:0007669"/>
    <property type="project" value="UniProtKB-KW"/>
</dbReference>
<dbReference type="CDD" id="cd06170">
    <property type="entry name" value="LuxR_C_like"/>
    <property type="match status" value="1"/>
</dbReference>
<protein>
    <submittedName>
        <fullName evidence="9">LuxR family two component transcriptional regulator</fullName>
    </submittedName>
</protein>
<evidence type="ECO:0000259" key="8">
    <source>
        <dbReference type="PROSITE" id="PS50110"/>
    </source>
</evidence>
<evidence type="ECO:0000313" key="10">
    <source>
        <dbReference type="Proteomes" id="UP000241964"/>
    </source>
</evidence>
<evidence type="ECO:0000256" key="3">
    <source>
        <dbReference type="ARBA" id="ARBA00023015"/>
    </source>
</evidence>
<dbReference type="InterPro" id="IPR001789">
    <property type="entry name" value="Sig_transdc_resp-reg_receiver"/>
</dbReference>
<evidence type="ECO:0000259" key="7">
    <source>
        <dbReference type="PROSITE" id="PS50043"/>
    </source>
</evidence>
<name>A0A2P8GC38_9BACT</name>
<dbReference type="SMART" id="SM00448">
    <property type="entry name" value="REC"/>
    <property type="match status" value="1"/>
</dbReference>
<dbReference type="PANTHER" id="PTHR43214">
    <property type="entry name" value="TWO-COMPONENT RESPONSE REGULATOR"/>
    <property type="match status" value="1"/>
</dbReference>
<feature type="modified residue" description="4-aspartylphosphate" evidence="6">
    <location>
        <position position="50"/>
    </location>
</feature>
<evidence type="ECO:0000256" key="4">
    <source>
        <dbReference type="ARBA" id="ARBA00023125"/>
    </source>
</evidence>
<reference evidence="9 10" key="1">
    <citation type="submission" date="2018-03" db="EMBL/GenBank/DDBJ databases">
        <title>Genomic Encyclopedia of Archaeal and Bacterial Type Strains, Phase II (KMG-II): from individual species to whole genera.</title>
        <authorList>
            <person name="Goeker M."/>
        </authorList>
    </citation>
    <scope>NUCLEOTIDE SEQUENCE [LARGE SCALE GENOMIC DNA]</scope>
    <source>
        <strain evidence="9 10">DSM 29057</strain>
    </source>
</reference>
<dbReference type="AlphaFoldDB" id="A0A2P8GC38"/>